<proteinExistence type="inferred from homology"/>
<evidence type="ECO:0000256" key="9">
    <source>
        <dbReference type="ARBA" id="ARBA00022840"/>
    </source>
</evidence>
<dbReference type="PANTHER" id="PTHR12280">
    <property type="entry name" value="PANTOTHENATE KINASE"/>
    <property type="match status" value="1"/>
</dbReference>
<dbReference type="GO" id="GO:0015937">
    <property type="term" value="P:coenzyme A biosynthetic process"/>
    <property type="evidence" value="ECO:0007669"/>
    <property type="project" value="UniProtKB-KW"/>
</dbReference>
<comment type="pathway">
    <text evidence="3">Cofactor biosynthesis; coenzyme A biosynthesis; CoA from (R)-pantothenate: step 1/5.</text>
</comment>
<evidence type="ECO:0000256" key="2">
    <source>
        <dbReference type="ARBA" id="ARBA00004496"/>
    </source>
</evidence>
<dbReference type="GO" id="GO:0005829">
    <property type="term" value="C:cytosol"/>
    <property type="evidence" value="ECO:0007669"/>
    <property type="project" value="TreeGrafter"/>
</dbReference>
<keyword evidence="9" id="KW-0067">ATP-binding</keyword>
<gene>
    <name evidence="12" type="ORF">A3Q56_05967</name>
</gene>
<evidence type="ECO:0000256" key="4">
    <source>
        <dbReference type="ARBA" id="ARBA00012102"/>
    </source>
</evidence>
<reference evidence="12 13" key="1">
    <citation type="submission" date="2016-04" db="EMBL/GenBank/DDBJ databases">
        <title>The genome of Intoshia linei affirms orthonectids as highly simplified spiralians.</title>
        <authorList>
            <person name="Mikhailov K.V."/>
            <person name="Slusarev G.S."/>
            <person name="Nikitin M.A."/>
            <person name="Logacheva M.D."/>
            <person name="Penin A."/>
            <person name="Aleoshin V."/>
            <person name="Panchin Y.V."/>
        </authorList>
    </citation>
    <scope>NUCLEOTIDE SEQUENCE [LARGE SCALE GENOMIC DNA]</scope>
    <source>
        <strain evidence="12">Intl2013</strain>
        <tissue evidence="12">Whole animal</tissue>
    </source>
</reference>
<evidence type="ECO:0000256" key="8">
    <source>
        <dbReference type="ARBA" id="ARBA00022777"/>
    </source>
</evidence>
<dbReference type="OrthoDB" id="275583at2759"/>
<keyword evidence="7" id="KW-0547">Nucleotide-binding</keyword>
<organism evidence="12 13">
    <name type="scientific">Intoshia linei</name>
    <dbReference type="NCBI Taxonomy" id="1819745"/>
    <lineage>
        <taxon>Eukaryota</taxon>
        <taxon>Metazoa</taxon>
        <taxon>Spiralia</taxon>
        <taxon>Lophotrochozoa</taxon>
        <taxon>Mesozoa</taxon>
        <taxon>Orthonectida</taxon>
        <taxon>Rhopaluridae</taxon>
        <taxon>Intoshia</taxon>
    </lineage>
</organism>
<dbReference type="SUPFAM" id="SSF53067">
    <property type="entry name" value="Actin-like ATPase domain"/>
    <property type="match status" value="2"/>
</dbReference>
<sequence>MHNLPLVGLDIGGTLVKLAYLDIYNLDSSDPKLVKLSNDIHHFVKNPRTYGKTGVFDNYLTIENVELNGYKGSLKFIRFPSSDMPLFIKICGQRHFSTFLETIHVTGGGAFKYNNEMEQIASCSLSKHDEFKSLISGLEYIKIVNPLNEMYYLNKSYESCNWSMEDLYPYLIINIGTGVSVIHVISRNQFERVTGTSIGGGTFTSLCNLLTGSKGFDQAMQLAETGESQNVDLLVSDIYGGNYDLFNLPGDVVASSFAKLKDKSHASKNDIANGLLTMIANNIGSIALMCAFTKQCNNILFCGNFLRENNIAKEKLSYAMDYWSKGEKRAYFAQHNGYFGAIGSMVLSLTQ</sequence>
<dbReference type="Gene3D" id="3.30.420.510">
    <property type="match status" value="1"/>
</dbReference>
<evidence type="ECO:0000256" key="6">
    <source>
        <dbReference type="ARBA" id="ARBA00022679"/>
    </source>
</evidence>
<keyword evidence="5" id="KW-0963">Cytoplasm</keyword>
<keyword evidence="6" id="KW-0808">Transferase</keyword>
<evidence type="ECO:0000256" key="3">
    <source>
        <dbReference type="ARBA" id="ARBA00005225"/>
    </source>
</evidence>
<dbReference type="NCBIfam" id="TIGR00555">
    <property type="entry name" value="panK_eukar"/>
    <property type="match status" value="1"/>
</dbReference>
<dbReference type="Gene3D" id="3.30.420.40">
    <property type="match status" value="1"/>
</dbReference>
<evidence type="ECO:0000256" key="11">
    <source>
        <dbReference type="ARBA" id="ARBA00060870"/>
    </source>
</evidence>
<comment type="caution">
    <text evidence="12">The sequence shown here is derived from an EMBL/GenBank/DDBJ whole genome shotgun (WGS) entry which is preliminary data.</text>
</comment>
<dbReference type="PANTHER" id="PTHR12280:SF30">
    <property type="entry name" value="FUMBLE"/>
    <property type="match status" value="1"/>
</dbReference>
<evidence type="ECO:0000256" key="10">
    <source>
        <dbReference type="ARBA" id="ARBA00022993"/>
    </source>
</evidence>
<protein>
    <recommendedName>
        <fullName evidence="4">pantothenate kinase</fullName>
        <ecNumber evidence="4">2.7.1.33</ecNumber>
    </recommendedName>
</protein>
<evidence type="ECO:0000256" key="1">
    <source>
        <dbReference type="ARBA" id="ARBA00001206"/>
    </source>
</evidence>
<dbReference type="Pfam" id="PF03630">
    <property type="entry name" value="Fumble"/>
    <property type="match status" value="1"/>
</dbReference>
<accession>A0A177AWE8</accession>
<comment type="catalytic activity">
    <reaction evidence="1">
        <text>(R)-pantothenate + ATP = (R)-4'-phosphopantothenate + ADP + H(+)</text>
        <dbReference type="Rhea" id="RHEA:16373"/>
        <dbReference type="ChEBI" id="CHEBI:10986"/>
        <dbReference type="ChEBI" id="CHEBI:15378"/>
        <dbReference type="ChEBI" id="CHEBI:29032"/>
        <dbReference type="ChEBI" id="CHEBI:30616"/>
        <dbReference type="ChEBI" id="CHEBI:456216"/>
        <dbReference type="EC" id="2.7.1.33"/>
    </reaction>
</comment>
<name>A0A177AWE8_9BILA</name>
<evidence type="ECO:0000256" key="7">
    <source>
        <dbReference type="ARBA" id="ARBA00022741"/>
    </source>
</evidence>
<comment type="similarity">
    <text evidence="11">Belongs to the type II pantothenate kinase family.</text>
</comment>
<evidence type="ECO:0000313" key="13">
    <source>
        <dbReference type="Proteomes" id="UP000078046"/>
    </source>
</evidence>
<dbReference type="Proteomes" id="UP000078046">
    <property type="component" value="Unassembled WGS sequence"/>
</dbReference>
<keyword evidence="10" id="KW-0173">Coenzyme A biosynthesis</keyword>
<comment type="subcellular location">
    <subcellularLocation>
        <location evidence="2">Cytoplasm</location>
    </subcellularLocation>
</comment>
<evidence type="ECO:0000256" key="5">
    <source>
        <dbReference type="ARBA" id="ARBA00022490"/>
    </source>
</evidence>
<dbReference type="GO" id="GO:0005634">
    <property type="term" value="C:nucleus"/>
    <property type="evidence" value="ECO:0007669"/>
    <property type="project" value="TreeGrafter"/>
</dbReference>
<dbReference type="InterPro" id="IPR043129">
    <property type="entry name" value="ATPase_NBD"/>
</dbReference>
<dbReference type="GO" id="GO:0005524">
    <property type="term" value="F:ATP binding"/>
    <property type="evidence" value="ECO:0007669"/>
    <property type="project" value="UniProtKB-KW"/>
</dbReference>
<dbReference type="InterPro" id="IPR004567">
    <property type="entry name" value="Type_II_PanK"/>
</dbReference>
<dbReference type="AlphaFoldDB" id="A0A177AWE8"/>
<dbReference type="GO" id="GO:0004594">
    <property type="term" value="F:pantothenate kinase activity"/>
    <property type="evidence" value="ECO:0007669"/>
    <property type="project" value="UniProtKB-EC"/>
</dbReference>
<evidence type="ECO:0000313" key="12">
    <source>
        <dbReference type="EMBL" id="OAF66315.1"/>
    </source>
</evidence>
<keyword evidence="8" id="KW-0418">Kinase</keyword>
<dbReference type="EC" id="2.7.1.33" evidence="4"/>
<keyword evidence="13" id="KW-1185">Reference proteome</keyword>
<dbReference type="FunFam" id="3.30.420.40:FF:000025">
    <property type="entry name" value="pantothenate kinase 2, mitochondrial"/>
    <property type="match status" value="1"/>
</dbReference>
<dbReference type="EMBL" id="LWCA01000968">
    <property type="protein sequence ID" value="OAF66315.1"/>
    <property type="molecule type" value="Genomic_DNA"/>
</dbReference>